<dbReference type="Pfam" id="PF12704">
    <property type="entry name" value="MacB_PCD"/>
    <property type="match status" value="1"/>
</dbReference>
<sequence>MNIVNKLTIRHLKQNKRRTLVTIIGVIISVAMVTAVATLGISFMGLMQRQTIATEGEWHVLYKNVNKNQLGTIKNDDDTKALIISRDLGYSPLKEGQNENKPYLYIKEYNAHGFKQFPVKLNKGRLPQAADEVVISEEVANNAKVNYKIGDTLTLDIGERLGNDGEGNEVELTQINQLQTDDGKITENLRKKKSATYTVVGFIERPTWEPTWSPGYTVLSYVDENILGSDDTVNALVVLNKVKGSLFTHAEDVAKAIHIDKSSVKFNNELLRYYGVTNDDGIRGMILSLSVIIMTVIIIGSVSLIYNAFAISVSERARHLGMLSSVGATKRQKRNSVFFEGAIIGLISIPIGVISGLVGIGITFWLINSIIQGALGMTESLTVIVTPSSILTACGISLLTIFISTYLPARKASKISAIDAIRQTTDVKLTDKSVKTSKLIRKVFGIEAEIGLKNLKRNKRRYQATVFSLIISIVLFLTVSFFTSNLHKSLELSQDGVNYDIQVIYWGEQSINDQFKTISSLKDVTESTPIKQLGVDTLIDEGSIAPPLRESVKKDKSLLVEGKYPYFVSVNTLSDENLQAYAQAIGVNYDKLQDPEHLSAILIDKTTYKDDIAKKYVETKAITTEIGQSLELTYYDIESEESKHLNKVEVAALTDQLPMGIRPAIVGGLNIIVSESVMDQLIADKKDLNVNHSLYLKSKNPLATQQAIEEMKVSNFAVINVYQNRQQEEQMIMLMSVFTYGFIALITAISIANIFNTISTSITLRKREFAMLKSIGMTPKGFNKMINYESIFYGIKSLLYGLPISIVVMYLIYRSLTNSFDYGFSLPWDSIAYVIVAVFLMVTSAMLYSISKVKKENIIDALKQENI</sequence>
<organism evidence="10 11">
    <name type="scientific">Paenibacillus segetis</name>
    <dbReference type="NCBI Taxonomy" id="1325360"/>
    <lineage>
        <taxon>Bacteria</taxon>
        <taxon>Bacillati</taxon>
        <taxon>Bacillota</taxon>
        <taxon>Bacilli</taxon>
        <taxon>Bacillales</taxon>
        <taxon>Paenibacillaceae</taxon>
        <taxon>Paenibacillus</taxon>
    </lineage>
</organism>
<accession>A0ABQ1YEG3</accession>
<dbReference type="InterPro" id="IPR003838">
    <property type="entry name" value="ABC3_permease_C"/>
</dbReference>
<dbReference type="PANTHER" id="PTHR30572:SF4">
    <property type="entry name" value="ABC TRANSPORTER PERMEASE YTRF"/>
    <property type="match status" value="1"/>
</dbReference>
<evidence type="ECO:0000256" key="6">
    <source>
        <dbReference type="ARBA" id="ARBA00038076"/>
    </source>
</evidence>
<keyword evidence="4 7" id="KW-1133">Transmembrane helix</keyword>
<feature type="domain" description="ABC3 transporter permease C-terminal" evidence="8">
    <location>
        <begin position="742"/>
        <end position="858"/>
    </location>
</feature>
<reference evidence="11" key="1">
    <citation type="journal article" date="2019" name="Int. J. Syst. Evol. Microbiol.">
        <title>The Global Catalogue of Microorganisms (GCM) 10K type strain sequencing project: providing services to taxonomists for standard genome sequencing and annotation.</title>
        <authorList>
            <consortium name="The Broad Institute Genomics Platform"/>
            <consortium name="The Broad Institute Genome Sequencing Center for Infectious Disease"/>
            <person name="Wu L."/>
            <person name="Ma J."/>
        </authorList>
    </citation>
    <scope>NUCLEOTIDE SEQUENCE [LARGE SCALE GENOMIC DNA]</scope>
    <source>
        <strain evidence="11">CGMCC 1.12769</strain>
    </source>
</reference>
<evidence type="ECO:0000313" key="10">
    <source>
        <dbReference type="EMBL" id="GGH21762.1"/>
    </source>
</evidence>
<comment type="caution">
    <text evidence="10">The sequence shown here is derived from an EMBL/GenBank/DDBJ whole genome shotgun (WGS) entry which is preliminary data.</text>
</comment>
<keyword evidence="2" id="KW-1003">Cell membrane</keyword>
<evidence type="ECO:0000256" key="7">
    <source>
        <dbReference type="SAM" id="Phobius"/>
    </source>
</evidence>
<dbReference type="PANTHER" id="PTHR30572">
    <property type="entry name" value="MEMBRANE COMPONENT OF TRANSPORTER-RELATED"/>
    <property type="match status" value="1"/>
</dbReference>
<dbReference type="RefSeq" id="WP_188538195.1">
    <property type="nucleotide sequence ID" value="NZ_BMFT01000001.1"/>
</dbReference>
<feature type="transmembrane region" description="Helical" evidence="7">
    <location>
        <begin position="790"/>
        <end position="811"/>
    </location>
</feature>
<feature type="transmembrane region" description="Helical" evidence="7">
    <location>
        <begin position="285"/>
        <end position="309"/>
    </location>
</feature>
<evidence type="ECO:0000256" key="5">
    <source>
        <dbReference type="ARBA" id="ARBA00023136"/>
    </source>
</evidence>
<feature type="domain" description="MacB-like periplasmic core" evidence="9">
    <location>
        <begin position="19"/>
        <end position="203"/>
    </location>
</feature>
<evidence type="ECO:0000313" key="11">
    <source>
        <dbReference type="Proteomes" id="UP000659344"/>
    </source>
</evidence>
<feature type="transmembrane region" description="Helical" evidence="7">
    <location>
        <begin position="731"/>
        <end position="755"/>
    </location>
</feature>
<keyword evidence="3 7" id="KW-0812">Transmembrane</keyword>
<proteinExistence type="inferred from homology"/>
<evidence type="ECO:0000259" key="8">
    <source>
        <dbReference type="Pfam" id="PF02687"/>
    </source>
</evidence>
<keyword evidence="11" id="KW-1185">Reference proteome</keyword>
<evidence type="ECO:0000256" key="1">
    <source>
        <dbReference type="ARBA" id="ARBA00004651"/>
    </source>
</evidence>
<feature type="transmembrane region" description="Helical" evidence="7">
    <location>
        <begin position="20"/>
        <end position="47"/>
    </location>
</feature>
<comment type="similarity">
    <text evidence="6">Belongs to the ABC-4 integral membrane protein family.</text>
</comment>
<dbReference type="EMBL" id="BMFT01000001">
    <property type="protein sequence ID" value="GGH21762.1"/>
    <property type="molecule type" value="Genomic_DNA"/>
</dbReference>
<feature type="domain" description="ABC3 transporter permease C-terminal" evidence="8">
    <location>
        <begin position="292"/>
        <end position="416"/>
    </location>
</feature>
<feature type="transmembrane region" description="Helical" evidence="7">
    <location>
        <begin position="462"/>
        <end position="482"/>
    </location>
</feature>
<dbReference type="Pfam" id="PF02687">
    <property type="entry name" value="FtsX"/>
    <property type="match status" value="2"/>
</dbReference>
<dbReference type="InterPro" id="IPR025857">
    <property type="entry name" value="MacB_PCD"/>
</dbReference>
<name>A0ABQ1YEG3_9BACL</name>
<evidence type="ECO:0000256" key="3">
    <source>
        <dbReference type="ARBA" id="ARBA00022692"/>
    </source>
</evidence>
<feature type="transmembrane region" description="Helical" evidence="7">
    <location>
        <begin position="387"/>
        <end position="407"/>
    </location>
</feature>
<keyword evidence="5 7" id="KW-0472">Membrane</keyword>
<feature type="transmembrane region" description="Helical" evidence="7">
    <location>
        <begin position="337"/>
        <end position="367"/>
    </location>
</feature>
<dbReference type="InterPro" id="IPR050250">
    <property type="entry name" value="Macrolide_Exporter_MacB"/>
</dbReference>
<gene>
    <name evidence="10" type="ORF">GCM10008013_19850</name>
</gene>
<feature type="transmembrane region" description="Helical" evidence="7">
    <location>
        <begin position="831"/>
        <end position="850"/>
    </location>
</feature>
<comment type="subcellular location">
    <subcellularLocation>
        <location evidence="1">Cell membrane</location>
        <topology evidence="1">Multi-pass membrane protein</topology>
    </subcellularLocation>
</comment>
<evidence type="ECO:0000259" key="9">
    <source>
        <dbReference type="Pfam" id="PF12704"/>
    </source>
</evidence>
<dbReference type="Proteomes" id="UP000659344">
    <property type="component" value="Unassembled WGS sequence"/>
</dbReference>
<protein>
    <submittedName>
        <fullName evidence="10">ABC transporter permease</fullName>
    </submittedName>
</protein>
<evidence type="ECO:0000256" key="4">
    <source>
        <dbReference type="ARBA" id="ARBA00022989"/>
    </source>
</evidence>
<evidence type="ECO:0000256" key="2">
    <source>
        <dbReference type="ARBA" id="ARBA00022475"/>
    </source>
</evidence>